<protein>
    <submittedName>
        <fullName evidence="2">Cytochrome oxidase assembly protein, Sco1/SenC family</fullName>
    </submittedName>
</protein>
<evidence type="ECO:0000256" key="1">
    <source>
        <dbReference type="SAM" id="Phobius"/>
    </source>
</evidence>
<proteinExistence type="predicted"/>
<accession>A0A1Y1SB51</accession>
<gene>
    <name evidence="2" type="ORF">ATO7_15203</name>
</gene>
<feature type="transmembrane region" description="Helical" evidence="1">
    <location>
        <begin position="12"/>
        <end position="31"/>
    </location>
</feature>
<reference evidence="2 3" key="1">
    <citation type="submission" date="2013-04" db="EMBL/GenBank/DDBJ databases">
        <title>Oceanococcus atlanticus 22II-S10r2 Genome Sequencing.</title>
        <authorList>
            <person name="Lai Q."/>
            <person name="Li G."/>
            <person name="Shao Z."/>
        </authorList>
    </citation>
    <scope>NUCLEOTIDE SEQUENCE [LARGE SCALE GENOMIC DNA]</scope>
    <source>
        <strain evidence="2 3">22II-S10r2</strain>
    </source>
</reference>
<dbReference type="RefSeq" id="WP_083563276.1">
    <property type="nucleotide sequence ID" value="NZ_AQQV01000004.1"/>
</dbReference>
<comment type="caution">
    <text evidence="2">The sequence shown here is derived from an EMBL/GenBank/DDBJ whole genome shotgun (WGS) entry which is preliminary data.</text>
</comment>
<keyword evidence="1" id="KW-1133">Transmembrane helix</keyword>
<sequence length="195" mass="22046">MTQRNLNRIKFVAMAVLFFAPMVLAAVLYYGPDSWKPHSYTAEGTLLNPARPLPQVDFRLADGESASLDTLWTILHVQNESCQDDCQYRLWQTRQMRTLLHRRRGRVQRAVLVSQPAEAPELAAALAEGHPRLKVLALNAADRAVFNDWLGSLPVENPVLLIDPLGNFLMYYGDELPLEGMHKDIKRLLKLSNIG</sequence>
<organism evidence="2 3">
    <name type="scientific">Oceanococcus atlanticus</name>
    <dbReference type="NCBI Taxonomy" id="1317117"/>
    <lineage>
        <taxon>Bacteria</taxon>
        <taxon>Pseudomonadati</taxon>
        <taxon>Pseudomonadota</taxon>
        <taxon>Gammaproteobacteria</taxon>
        <taxon>Chromatiales</taxon>
        <taxon>Oceanococcaceae</taxon>
        <taxon>Oceanococcus</taxon>
    </lineage>
</organism>
<dbReference type="AlphaFoldDB" id="A0A1Y1SB51"/>
<dbReference type="Proteomes" id="UP000192342">
    <property type="component" value="Unassembled WGS sequence"/>
</dbReference>
<name>A0A1Y1SB51_9GAMM</name>
<dbReference type="STRING" id="1317117.ATO7_15203"/>
<dbReference type="EMBL" id="AQQV01000004">
    <property type="protein sequence ID" value="ORE85581.1"/>
    <property type="molecule type" value="Genomic_DNA"/>
</dbReference>
<dbReference type="OrthoDB" id="9785445at2"/>
<keyword evidence="1" id="KW-0812">Transmembrane</keyword>
<keyword evidence="1" id="KW-0472">Membrane</keyword>
<keyword evidence="3" id="KW-1185">Reference proteome</keyword>
<evidence type="ECO:0000313" key="3">
    <source>
        <dbReference type="Proteomes" id="UP000192342"/>
    </source>
</evidence>
<evidence type="ECO:0000313" key="2">
    <source>
        <dbReference type="EMBL" id="ORE85581.1"/>
    </source>
</evidence>